<comment type="similarity">
    <text evidence="6">Belongs to the ribose 1,5-bisphosphokinase family.</text>
</comment>
<evidence type="ECO:0000313" key="9">
    <source>
        <dbReference type="Proteomes" id="UP001597327"/>
    </source>
</evidence>
<dbReference type="InterPro" id="IPR008145">
    <property type="entry name" value="GK/Ca_channel_bsu"/>
</dbReference>
<dbReference type="Gene3D" id="3.40.50.300">
    <property type="entry name" value="P-loop containing nucleotide triphosphate hydrolases"/>
    <property type="match status" value="1"/>
</dbReference>
<evidence type="ECO:0000256" key="5">
    <source>
        <dbReference type="ARBA" id="ARBA00022840"/>
    </source>
</evidence>
<feature type="domain" description="Guanylate kinase/L-type calcium channel beta subunit" evidence="7">
    <location>
        <begin position="21"/>
        <end position="197"/>
    </location>
</feature>
<keyword evidence="3 6" id="KW-0808">Transferase</keyword>
<dbReference type="SUPFAM" id="SSF52540">
    <property type="entry name" value="P-loop containing nucleoside triphosphate hydrolases"/>
    <property type="match status" value="1"/>
</dbReference>
<dbReference type="Proteomes" id="UP001597327">
    <property type="component" value="Unassembled WGS sequence"/>
</dbReference>
<evidence type="ECO:0000256" key="4">
    <source>
        <dbReference type="ARBA" id="ARBA00022741"/>
    </source>
</evidence>
<evidence type="ECO:0000256" key="3">
    <source>
        <dbReference type="ARBA" id="ARBA00022679"/>
    </source>
</evidence>
<evidence type="ECO:0000256" key="6">
    <source>
        <dbReference type="HAMAP-Rule" id="MF_00836"/>
    </source>
</evidence>
<keyword evidence="5 6" id="KW-0067">ATP-binding</keyword>
<keyword evidence="9" id="KW-1185">Reference proteome</keyword>
<dbReference type="EMBL" id="JBHUFA010000016">
    <property type="protein sequence ID" value="MFD1697612.1"/>
    <property type="molecule type" value="Genomic_DNA"/>
</dbReference>
<dbReference type="HAMAP" id="MF_00836">
    <property type="entry name" value="PhnN"/>
    <property type="match status" value="1"/>
</dbReference>
<sequence length="199" mass="21163">MTDILSPAGLDAVSGGPLLGPGRLVLVVGPSGAGKDTLLNGLRARLSARQDCVFARRLITRDTDGETEDHDSLGHDEYRQLSGSGEVALCWEAHGHGYVIPKSCDAHITAGRMVIANGSRRALPQALAKYDAVTVLLITAPKDVLAQRLAARGRESEEEIRRRLDRSDLEVSGVPHVVRIENTGTVDQGVDAIMAALGL</sequence>
<reference evidence="9" key="1">
    <citation type="journal article" date="2019" name="Int. J. Syst. Evol. Microbiol.">
        <title>The Global Catalogue of Microorganisms (GCM) 10K type strain sequencing project: providing services to taxonomists for standard genome sequencing and annotation.</title>
        <authorList>
            <consortium name="The Broad Institute Genomics Platform"/>
            <consortium name="The Broad Institute Genome Sequencing Center for Infectious Disease"/>
            <person name="Wu L."/>
            <person name="Ma J."/>
        </authorList>
    </citation>
    <scope>NUCLEOTIDE SEQUENCE [LARGE SCALE GENOMIC DNA]</scope>
    <source>
        <strain evidence="9">JCM 3369</strain>
    </source>
</reference>
<evidence type="ECO:0000313" key="8">
    <source>
        <dbReference type="EMBL" id="MFD1697612.1"/>
    </source>
</evidence>
<comment type="pathway">
    <text evidence="2 6">Metabolic intermediate biosynthesis; 5-phospho-alpha-D-ribose 1-diphosphate biosynthesis; 5-phospho-alpha-D-ribose 1-diphosphate from D-ribose 5-phosphate (route II): step 3/3.</text>
</comment>
<evidence type="ECO:0000256" key="2">
    <source>
        <dbReference type="ARBA" id="ARBA00005069"/>
    </source>
</evidence>
<comment type="catalytic activity">
    <reaction evidence="1 6">
        <text>alpha-D-ribose 1,5-bisphosphate + ATP = 5-phospho-alpha-D-ribose 1-diphosphate + ADP</text>
        <dbReference type="Rhea" id="RHEA:20109"/>
        <dbReference type="ChEBI" id="CHEBI:30616"/>
        <dbReference type="ChEBI" id="CHEBI:58017"/>
        <dbReference type="ChEBI" id="CHEBI:68688"/>
        <dbReference type="ChEBI" id="CHEBI:456216"/>
        <dbReference type="EC" id="2.7.4.23"/>
    </reaction>
</comment>
<dbReference type="NCBIfam" id="TIGR02322">
    <property type="entry name" value="phosphon_PhnN"/>
    <property type="match status" value="1"/>
</dbReference>
<organism evidence="8 9">
    <name type="scientific">Roseibium aestuarii</name>
    <dbReference type="NCBI Taxonomy" id="2600299"/>
    <lineage>
        <taxon>Bacteria</taxon>
        <taxon>Pseudomonadati</taxon>
        <taxon>Pseudomonadota</taxon>
        <taxon>Alphaproteobacteria</taxon>
        <taxon>Hyphomicrobiales</taxon>
        <taxon>Stappiaceae</taxon>
        <taxon>Roseibium</taxon>
    </lineage>
</organism>
<keyword evidence="4 6" id="KW-0547">Nucleotide-binding</keyword>
<dbReference type="RefSeq" id="WP_149893216.1">
    <property type="nucleotide sequence ID" value="NZ_JBHUFA010000016.1"/>
</dbReference>
<proteinExistence type="inferred from homology"/>
<dbReference type="PANTHER" id="PTHR23117:SF8">
    <property type="entry name" value="RIBOSE 1,5-BISPHOSPHATE PHOSPHOKINASE PHNN"/>
    <property type="match status" value="1"/>
</dbReference>
<dbReference type="InterPro" id="IPR027417">
    <property type="entry name" value="P-loop_NTPase"/>
</dbReference>
<dbReference type="InterPro" id="IPR012699">
    <property type="entry name" value="PhnN"/>
</dbReference>
<gene>
    <name evidence="6 8" type="primary">phnN</name>
    <name evidence="8" type="ORF">ACFSC7_18995</name>
</gene>
<dbReference type="PANTHER" id="PTHR23117">
    <property type="entry name" value="GUANYLATE KINASE-RELATED"/>
    <property type="match status" value="1"/>
</dbReference>
<protein>
    <recommendedName>
        <fullName evidence="6">Ribose 1,5-bisphosphate phosphokinase PhnN</fullName>
        <ecNumber evidence="6">2.7.4.23</ecNumber>
    </recommendedName>
    <alternativeName>
        <fullName evidence="6">Ribose 1,5-bisphosphokinase</fullName>
    </alternativeName>
</protein>
<dbReference type="SMART" id="SM00072">
    <property type="entry name" value="GuKc"/>
    <property type="match status" value="1"/>
</dbReference>
<evidence type="ECO:0000259" key="7">
    <source>
        <dbReference type="SMART" id="SM00072"/>
    </source>
</evidence>
<comment type="function">
    <text evidence="6">Catalyzes the phosphorylation of ribose 1,5-bisphosphate to 5-phospho-D-ribosyl alpha-1-diphosphate (PRPP).</text>
</comment>
<dbReference type="EC" id="2.7.4.23" evidence="6"/>
<dbReference type="Pfam" id="PF13238">
    <property type="entry name" value="AAA_18"/>
    <property type="match status" value="1"/>
</dbReference>
<comment type="caution">
    <text evidence="8">The sequence shown here is derived from an EMBL/GenBank/DDBJ whole genome shotgun (WGS) entry which is preliminary data.</text>
</comment>
<evidence type="ECO:0000256" key="1">
    <source>
        <dbReference type="ARBA" id="ARBA00000373"/>
    </source>
</evidence>
<name>A0ABW4K2C7_9HYPH</name>
<accession>A0ABW4K2C7</accession>
<feature type="binding site" evidence="6">
    <location>
        <begin position="29"/>
        <end position="36"/>
    </location>
    <ligand>
        <name>ATP</name>
        <dbReference type="ChEBI" id="CHEBI:30616"/>
    </ligand>
</feature>